<dbReference type="Proteomes" id="UP001332243">
    <property type="component" value="Unassembled WGS sequence"/>
</dbReference>
<proteinExistence type="predicted"/>
<evidence type="ECO:0008006" key="4">
    <source>
        <dbReference type="Google" id="ProtNLM"/>
    </source>
</evidence>
<reference evidence="2 3" key="1">
    <citation type="submission" date="2024-01" db="EMBL/GenBank/DDBJ databases">
        <title>Genome insights into Plantactinospora sonchi sp. nov.</title>
        <authorList>
            <person name="Wang L."/>
        </authorList>
    </citation>
    <scope>NUCLEOTIDE SEQUENCE [LARGE SCALE GENOMIC DNA]</scope>
    <source>
        <strain evidence="2 3">NEAU-QY2</strain>
    </source>
</reference>
<protein>
    <recommendedName>
        <fullName evidence="4">ANTAR domain-containing protein</fullName>
    </recommendedName>
</protein>
<accession>A0ABU7RNC3</accession>
<dbReference type="EMBL" id="JAZGQK010000003">
    <property type="protein sequence ID" value="MEE6257769.1"/>
    <property type="molecule type" value="Genomic_DNA"/>
</dbReference>
<evidence type="ECO:0000313" key="3">
    <source>
        <dbReference type="Proteomes" id="UP001332243"/>
    </source>
</evidence>
<feature type="region of interest" description="Disordered" evidence="1">
    <location>
        <begin position="1"/>
        <end position="32"/>
    </location>
</feature>
<name>A0ABU7RNC3_9ACTN</name>
<evidence type="ECO:0000256" key="1">
    <source>
        <dbReference type="SAM" id="MobiDB-lite"/>
    </source>
</evidence>
<sequence length="88" mass="9333">MYASGETPGQPPASPTGRGGAEPAGTGPPAEFSAHDLVVESRFYAAMSRLAEVAWQRDMTAEALLALVDLLIPEPLPNRFRHSRAADS</sequence>
<keyword evidence="3" id="KW-1185">Reference proteome</keyword>
<comment type="caution">
    <text evidence="2">The sequence shown here is derived from an EMBL/GenBank/DDBJ whole genome shotgun (WGS) entry which is preliminary data.</text>
</comment>
<organism evidence="2 3">
    <name type="scientific">Plantactinospora sonchi</name>
    <dbReference type="NCBI Taxonomy" id="1544735"/>
    <lineage>
        <taxon>Bacteria</taxon>
        <taxon>Bacillati</taxon>
        <taxon>Actinomycetota</taxon>
        <taxon>Actinomycetes</taxon>
        <taxon>Micromonosporales</taxon>
        <taxon>Micromonosporaceae</taxon>
        <taxon>Plantactinospora</taxon>
    </lineage>
</organism>
<dbReference type="RefSeq" id="WP_331212883.1">
    <property type="nucleotide sequence ID" value="NZ_JAZGQK010000003.1"/>
</dbReference>
<evidence type="ECO:0000313" key="2">
    <source>
        <dbReference type="EMBL" id="MEE6257769.1"/>
    </source>
</evidence>
<gene>
    <name evidence="2" type="ORF">V1633_04590</name>
</gene>